<evidence type="ECO:0000313" key="2">
    <source>
        <dbReference type="Proteomes" id="UP000092460"/>
    </source>
</evidence>
<accession>A0A1B0AWI4</accession>
<dbReference type="AlphaFoldDB" id="A0A1B0AWI4"/>
<dbReference type="EnsemblMetazoa" id="GPPI011170-RA">
    <property type="protein sequence ID" value="GPPI011170-PA"/>
    <property type="gene ID" value="GPPI011170"/>
</dbReference>
<proteinExistence type="predicted"/>
<protein>
    <submittedName>
        <fullName evidence="1">Uncharacterized protein</fullName>
    </submittedName>
</protein>
<sequence length="77" mass="8497">MIFYSSTHARYQFPISINKESRIHRPHELTGGHVPAHKAPDLKSTNATDGTIKLSCMQQGPCTPVQVGILSVIKVKK</sequence>
<reference evidence="1" key="2">
    <citation type="submission" date="2020-05" db="UniProtKB">
        <authorList>
            <consortium name="EnsemblMetazoa"/>
        </authorList>
    </citation>
    <scope>IDENTIFICATION</scope>
    <source>
        <strain evidence="1">IAEA</strain>
    </source>
</reference>
<dbReference type="EMBL" id="JXJN01004800">
    <property type="status" value="NOT_ANNOTATED_CDS"/>
    <property type="molecule type" value="Genomic_DNA"/>
</dbReference>
<keyword evidence="2" id="KW-1185">Reference proteome</keyword>
<dbReference type="Proteomes" id="UP000092460">
    <property type="component" value="Unassembled WGS sequence"/>
</dbReference>
<name>A0A1B0AWI4_9MUSC</name>
<evidence type="ECO:0000313" key="1">
    <source>
        <dbReference type="EnsemblMetazoa" id="GPPI011170-PA"/>
    </source>
</evidence>
<reference evidence="2" key="1">
    <citation type="submission" date="2015-01" db="EMBL/GenBank/DDBJ databases">
        <authorList>
            <person name="Aksoy S."/>
            <person name="Warren W."/>
            <person name="Wilson R.K."/>
        </authorList>
    </citation>
    <scope>NUCLEOTIDE SEQUENCE [LARGE SCALE GENOMIC DNA]</scope>
    <source>
        <strain evidence="2">IAEA</strain>
    </source>
</reference>
<dbReference type="EMBL" id="JXJN01004799">
    <property type="status" value="NOT_ANNOTATED_CDS"/>
    <property type="molecule type" value="Genomic_DNA"/>
</dbReference>
<dbReference type="VEuPathDB" id="VectorBase:GPPI011170"/>
<organism evidence="1 2">
    <name type="scientific">Glossina palpalis gambiensis</name>
    <dbReference type="NCBI Taxonomy" id="67801"/>
    <lineage>
        <taxon>Eukaryota</taxon>
        <taxon>Metazoa</taxon>
        <taxon>Ecdysozoa</taxon>
        <taxon>Arthropoda</taxon>
        <taxon>Hexapoda</taxon>
        <taxon>Insecta</taxon>
        <taxon>Pterygota</taxon>
        <taxon>Neoptera</taxon>
        <taxon>Endopterygota</taxon>
        <taxon>Diptera</taxon>
        <taxon>Brachycera</taxon>
        <taxon>Muscomorpha</taxon>
        <taxon>Hippoboscoidea</taxon>
        <taxon>Glossinidae</taxon>
        <taxon>Glossina</taxon>
    </lineage>
</organism>